<evidence type="ECO:0000256" key="6">
    <source>
        <dbReference type="ARBA" id="ARBA00022729"/>
    </source>
</evidence>
<dbReference type="AlphaFoldDB" id="A0A1S3QBP5"/>
<dbReference type="GeneID" id="106590732"/>
<evidence type="ECO:0000256" key="5">
    <source>
        <dbReference type="ARBA" id="ARBA00022692"/>
    </source>
</evidence>
<sequence length="205" mass="23286">MDGSTTWVSLLSPVKIANWREQWLQLENIYIYAYSFDESVIAKDKESEELARQYTEEENTTARGFPPVSGCSGAYGRAIPPLSSCSGAYERAISDFCVTKFSLDMEALDQSLWCSWSDTFQPYEELTNCTFFVALKMHCFWPNQLIDELFIHLHRDYFHDCALTGRLLQDPPIRILGPFIGVPVLVTLLMTALVVWSGKCCQGIV</sequence>
<dbReference type="InterPro" id="IPR006985">
    <property type="entry name" value="RAMP"/>
</dbReference>
<dbReference type="OrthoDB" id="10007519at2759"/>
<evidence type="ECO:0000256" key="8">
    <source>
        <dbReference type="ARBA" id="ARBA00023136"/>
    </source>
</evidence>
<evidence type="ECO:0000256" key="13">
    <source>
        <dbReference type="ARBA" id="ARBA00049674"/>
    </source>
</evidence>
<protein>
    <recommendedName>
        <fullName evidence="11">Receptor activity-modifying protein 1</fullName>
    </recommendedName>
</protein>
<comment type="subcellular location">
    <subcellularLocation>
        <location evidence="1">Cell membrane</location>
        <topology evidence="1">Single-pass type I membrane protein</topology>
    </subcellularLocation>
</comment>
<dbReference type="KEGG" id="sasa:106590732"/>
<evidence type="ECO:0000313" key="15">
    <source>
        <dbReference type="Proteomes" id="UP001652741"/>
    </source>
</evidence>
<dbReference type="GO" id="GO:0008277">
    <property type="term" value="P:regulation of G protein-coupled receptor signaling pathway"/>
    <property type="evidence" value="ECO:0007669"/>
    <property type="project" value="InterPro"/>
</dbReference>
<dbReference type="GO" id="GO:0015026">
    <property type="term" value="F:coreceptor activity"/>
    <property type="evidence" value="ECO:0007669"/>
    <property type="project" value="InterPro"/>
</dbReference>
<keyword evidence="5 14" id="KW-0812">Transmembrane</keyword>
<evidence type="ECO:0000256" key="10">
    <source>
        <dbReference type="ARBA" id="ARBA00023170"/>
    </source>
</evidence>
<dbReference type="GO" id="GO:0006816">
    <property type="term" value="P:calcium ion transport"/>
    <property type="evidence" value="ECO:0007669"/>
    <property type="project" value="TreeGrafter"/>
</dbReference>
<evidence type="ECO:0000256" key="3">
    <source>
        <dbReference type="ARBA" id="ARBA00022448"/>
    </source>
</evidence>
<evidence type="ECO:0000256" key="14">
    <source>
        <dbReference type="SAM" id="Phobius"/>
    </source>
</evidence>
<gene>
    <name evidence="16" type="primary">LOC106590732</name>
</gene>
<evidence type="ECO:0000313" key="16">
    <source>
        <dbReference type="RefSeq" id="XP_014037361.1"/>
    </source>
</evidence>
<dbReference type="Gene3D" id="1.10.150.510">
    <property type="entry name" value="Receptor activity modifying family"/>
    <property type="match status" value="1"/>
</dbReference>
<dbReference type="GO" id="GO:0009986">
    <property type="term" value="C:cell surface"/>
    <property type="evidence" value="ECO:0007669"/>
    <property type="project" value="TreeGrafter"/>
</dbReference>
<dbReference type="GO" id="GO:0031623">
    <property type="term" value="P:receptor internalization"/>
    <property type="evidence" value="ECO:0007669"/>
    <property type="project" value="TreeGrafter"/>
</dbReference>
<dbReference type="GO" id="GO:0005886">
    <property type="term" value="C:plasma membrane"/>
    <property type="evidence" value="ECO:0007669"/>
    <property type="project" value="UniProtKB-SubCell"/>
</dbReference>
<keyword evidence="15" id="KW-1185">Reference proteome</keyword>
<dbReference type="Proteomes" id="UP001652741">
    <property type="component" value="Chromosome ssa16"/>
</dbReference>
<evidence type="ECO:0000256" key="9">
    <source>
        <dbReference type="ARBA" id="ARBA00023157"/>
    </source>
</evidence>
<dbReference type="GO" id="GO:0043235">
    <property type="term" value="C:receptor complex"/>
    <property type="evidence" value="ECO:0007669"/>
    <property type="project" value="TreeGrafter"/>
</dbReference>
<dbReference type="PANTHER" id="PTHR14076">
    <property type="entry name" value="RECEPTOR ACTIVITY MODIFYING PROTEIN RAMP"/>
    <property type="match status" value="1"/>
</dbReference>
<evidence type="ECO:0000256" key="1">
    <source>
        <dbReference type="ARBA" id="ARBA00004251"/>
    </source>
</evidence>
<keyword evidence="6" id="KW-0732">Signal</keyword>
<keyword evidence="7 14" id="KW-1133">Transmembrane helix</keyword>
<dbReference type="GO" id="GO:0007186">
    <property type="term" value="P:G protein-coupled receptor signaling pathway"/>
    <property type="evidence" value="ECO:0007669"/>
    <property type="project" value="TreeGrafter"/>
</dbReference>
<dbReference type="PANTHER" id="PTHR14076:SF3">
    <property type="entry name" value="RECEPTOR ACTIVITY-MODIFYING PROTEIN 1"/>
    <property type="match status" value="1"/>
</dbReference>
<dbReference type="Pfam" id="PF04901">
    <property type="entry name" value="RAMP"/>
    <property type="match status" value="1"/>
</dbReference>
<keyword evidence="9" id="KW-1015">Disulfide bond</keyword>
<evidence type="ECO:0000256" key="12">
    <source>
        <dbReference type="ARBA" id="ARBA00049570"/>
    </source>
</evidence>
<feature type="transmembrane region" description="Helical" evidence="14">
    <location>
        <begin position="175"/>
        <end position="196"/>
    </location>
</feature>
<evidence type="ECO:0000256" key="4">
    <source>
        <dbReference type="ARBA" id="ARBA00022475"/>
    </source>
</evidence>
<dbReference type="GO" id="GO:0072659">
    <property type="term" value="P:protein localization to plasma membrane"/>
    <property type="evidence" value="ECO:0007669"/>
    <property type="project" value="TreeGrafter"/>
</dbReference>
<reference evidence="16" key="1">
    <citation type="submission" date="2025-08" db="UniProtKB">
        <authorList>
            <consortium name="RefSeq"/>
        </authorList>
    </citation>
    <scope>IDENTIFICATION</scope>
</reference>
<dbReference type="GO" id="GO:0032870">
    <property type="term" value="P:cellular response to hormone stimulus"/>
    <property type="evidence" value="ECO:0007669"/>
    <property type="project" value="TreeGrafter"/>
</dbReference>
<dbReference type="RefSeq" id="XP_014037361.1">
    <property type="nucleotide sequence ID" value="XM_014181886.2"/>
</dbReference>
<keyword evidence="3" id="KW-0813">Transport</keyword>
<evidence type="ECO:0000256" key="11">
    <source>
        <dbReference type="ARBA" id="ARBA00041071"/>
    </source>
</evidence>
<organism evidence="15 16">
    <name type="scientific">Salmo salar</name>
    <name type="common">Atlantic salmon</name>
    <dbReference type="NCBI Taxonomy" id="8030"/>
    <lineage>
        <taxon>Eukaryota</taxon>
        <taxon>Metazoa</taxon>
        <taxon>Chordata</taxon>
        <taxon>Craniata</taxon>
        <taxon>Vertebrata</taxon>
        <taxon>Euteleostomi</taxon>
        <taxon>Actinopterygii</taxon>
        <taxon>Neopterygii</taxon>
        <taxon>Teleostei</taxon>
        <taxon>Protacanthopterygii</taxon>
        <taxon>Salmoniformes</taxon>
        <taxon>Salmonidae</taxon>
        <taxon>Salmoninae</taxon>
        <taxon>Salmo</taxon>
    </lineage>
</organism>
<keyword evidence="8 14" id="KW-0472">Membrane</keyword>
<evidence type="ECO:0000256" key="2">
    <source>
        <dbReference type="ARBA" id="ARBA00007087"/>
    </source>
</evidence>
<dbReference type="InterPro" id="IPR038126">
    <property type="entry name" value="RAMP_sf"/>
</dbReference>
<keyword evidence="4" id="KW-1003">Cell membrane</keyword>
<proteinExistence type="inferred from homology"/>
<keyword evidence="10 16" id="KW-0675">Receptor</keyword>
<dbReference type="GO" id="GO:0006886">
    <property type="term" value="P:intracellular protein transport"/>
    <property type="evidence" value="ECO:0007669"/>
    <property type="project" value="InterPro"/>
</dbReference>
<accession>A0A1S3QBP5</accession>
<comment type="subunit">
    <text evidence="13">Heterodimer of CALCRL and RAMP1; the interaction induces allosteric modulation of CALCRL function and CGRP1/CALCA and CGRP2/CALCB ligand specificity. Heterodimer of CALCR and RAMP1; interaction forms the AMYR1 receptor complex for amylin/IAPP and CGRP1/CALCA ligands.</text>
</comment>
<comment type="similarity">
    <text evidence="2">Belongs to the RAMP family.</text>
</comment>
<evidence type="ECO:0000256" key="7">
    <source>
        <dbReference type="ARBA" id="ARBA00022989"/>
    </source>
</evidence>
<name>A0A1S3QBP5_SALSA</name>
<comment type="function">
    <text evidence="12">Accessory protein that interacts with and modulates the function of G-protein coupled receptors including calcitonin gene-related peptide type 1 receptor (CALCRL) and calcitonin receptor (CALCR). Required for the transport of CALCRL to the plasma membrane. Together with CALCRL, form the receptor complex for the calcitonin gene-related peptides CGRP1/CALCA and CGRP2/CALCB. Together with CALCR, form the AMYR1 receptor complex for amylin/IAPP and CGRP1/CALCA.</text>
</comment>